<gene>
    <name evidence="2" type="ORF">KAK03_22475</name>
</gene>
<evidence type="ECO:0000256" key="1">
    <source>
        <dbReference type="SAM" id="SignalP"/>
    </source>
</evidence>
<evidence type="ECO:0000313" key="3">
    <source>
        <dbReference type="Proteomes" id="UP000676246"/>
    </source>
</evidence>
<name>A0A940YFJ2_9BURK</name>
<keyword evidence="1" id="KW-0732">Signal</keyword>
<feature type="chain" id="PRO_5037649158" evidence="1">
    <location>
        <begin position="22"/>
        <end position="185"/>
    </location>
</feature>
<dbReference type="EMBL" id="JAGQDD010000025">
    <property type="protein sequence ID" value="MBQ0933248.1"/>
    <property type="molecule type" value="Genomic_DNA"/>
</dbReference>
<feature type="signal peptide" evidence="1">
    <location>
        <begin position="1"/>
        <end position="21"/>
    </location>
</feature>
<protein>
    <submittedName>
        <fullName evidence="2">Uncharacterized protein</fullName>
    </submittedName>
</protein>
<dbReference type="AlphaFoldDB" id="A0A940YFJ2"/>
<reference evidence="2 3" key="1">
    <citation type="submission" date="2021-04" db="EMBL/GenBank/DDBJ databases">
        <title>The genome sequence of Ideonella sp. 3Y2.</title>
        <authorList>
            <person name="Liu Y."/>
        </authorList>
    </citation>
    <scope>NUCLEOTIDE SEQUENCE [LARGE SCALE GENOMIC DNA]</scope>
    <source>
        <strain evidence="2 3">3Y2</strain>
    </source>
</reference>
<keyword evidence="3" id="KW-1185">Reference proteome</keyword>
<dbReference type="Proteomes" id="UP000676246">
    <property type="component" value="Unassembled WGS sequence"/>
</dbReference>
<evidence type="ECO:0000313" key="2">
    <source>
        <dbReference type="EMBL" id="MBQ0933248.1"/>
    </source>
</evidence>
<comment type="caution">
    <text evidence="2">The sequence shown here is derived from an EMBL/GenBank/DDBJ whole genome shotgun (WGS) entry which is preliminary data.</text>
</comment>
<sequence>MARAAFWLAALLSAAAPAAQAFDYSGTKTLLAVTGDGQRTPIGTITFTPAAGDTRQFSIRWRHEVFTDHFLSMREFKCLPGGPEISCQVPYPYAQPGTVAPGQLAWLEHSLLFLHKSPAEFGAKLWNGLYFALREQGDTLVGEPQAVDLNAIGAPPARLEVPPFGPAQRHEVTPGARWLRQLVIE</sequence>
<organism evidence="2 3">
    <name type="scientific">Ideonella alba</name>
    <dbReference type="NCBI Taxonomy" id="2824118"/>
    <lineage>
        <taxon>Bacteria</taxon>
        <taxon>Pseudomonadati</taxon>
        <taxon>Pseudomonadota</taxon>
        <taxon>Betaproteobacteria</taxon>
        <taxon>Burkholderiales</taxon>
        <taxon>Sphaerotilaceae</taxon>
        <taxon>Ideonella</taxon>
    </lineage>
</organism>
<dbReference type="RefSeq" id="WP_210856916.1">
    <property type="nucleotide sequence ID" value="NZ_JAGQDD010000025.1"/>
</dbReference>
<accession>A0A940YFJ2</accession>
<proteinExistence type="predicted"/>